<evidence type="ECO:0000256" key="4">
    <source>
        <dbReference type="ARBA" id="ARBA00023204"/>
    </source>
</evidence>
<organism evidence="8 9">
    <name type="scientific">Hermanssonia centrifuga</name>
    <dbReference type="NCBI Taxonomy" id="98765"/>
    <lineage>
        <taxon>Eukaryota</taxon>
        <taxon>Fungi</taxon>
        <taxon>Dikarya</taxon>
        <taxon>Basidiomycota</taxon>
        <taxon>Agaricomycotina</taxon>
        <taxon>Agaricomycetes</taxon>
        <taxon>Polyporales</taxon>
        <taxon>Meruliaceae</taxon>
        <taxon>Hermanssonia</taxon>
    </lineage>
</organism>
<dbReference type="AlphaFoldDB" id="A0A2R6PCC7"/>
<dbReference type="CDD" id="cd10027">
    <property type="entry name" value="UDG-F1-like"/>
    <property type="match status" value="1"/>
</dbReference>
<evidence type="ECO:0000313" key="9">
    <source>
        <dbReference type="Proteomes" id="UP000186601"/>
    </source>
</evidence>
<dbReference type="GO" id="GO:0097510">
    <property type="term" value="P:base-excision repair, AP site formation via deaminated base removal"/>
    <property type="evidence" value="ECO:0007669"/>
    <property type="project" value="TreeGrafter"/>
</dbReference>
<dbReference type="OrthoDB" id="10031947at2759"/>
<dbReference type="PANTHER" id="PTHR11264:SF0">
    <property type="entry name" value="URACIL-DNA GLYCOSYLASE"/>
    <property type="match status" value="1"/>
</dbReference>
<accession>A0A2R6PCC7</accession>
<evidence type="ECO:0000256" key="5">
    <source>
        <dbReference type="PROSITE-ProRule" id="PRU10072"/>
    </source>
</evidence>
<reference evidence="8 9" key="1">
    <citation type="submission" date="2018-02" db="EMBL/GenBank/DDBJ databases">
        <title>Genome sequence of the basidiomycete white-rot fungus Phlebia centrifuga.</title>
        <authorList>
            <person name="Granchi Z."/>
            <person name="Peng M."/>
            <person name="de Vries R.P."/>
            <person name="Hilden K."/>
            <person name="Makela M.R."/>
            <person name="Grigoriev I."/>
            <person name="Riley R."/>
        </authorList>
    </citation>
    <scope>NUCLEOTIDE SEQUENCE [LARGE SCALE GENOMIC DNA]</scope>
    <source>
        <strain evidence="8 9">FBCC195</strain>
    </source>
</reference>
<dbReference type="PROSITE" id="PS00130">
    <property type="entry name" value="U_DNA_GLYCOSYLASE"/>
    <property type="match status" value="1"/>
</dbReference>
<comment type="similarity">
    <text evidence="1">Belongs to the uracil-DNA glycosylase (UDG) superfamily. UNG family.</text>
</comment>
<dbReference type="STRING" id="98765.A0A2R6PCC7"/>
<dbReference type="SMART" id="SM00986">
    <property type="entry name" value="UDG"/>
    <property type="match status" value="1"/>
</dbReference>
<keyword evidence="2" id="KW-0227">DNA damage</keyword>
<evidence type="ECO:0000259" key="7">
    <source>
        <dbReference type="SMART" id="SM00986"/>
    </source>
</evidence>
<evidence type="ECO:0000256" key="1">
    <source>
        <dbReference type="ARBA" id="ARBA00008184"/>
    </source>
</evidence>
<dbReference type="SMART" id="SM00987">
    <property type="entry name" value="UreE_C"/>
    <property type="match status" value="1"/>
</dbReference>
<dbReference type="PANTHER" id="PTHR11264">
    <property type="entry name" value="URACIL-DNA GLYCOSYLASE"/>
    <property type="match status" value="1"/>
</dbReference>
<feature type="active site" description="Proton acceptor" evidence="5">
    <location>
        <position position="237"/>
    </location>
</feature>
<dbReference type="Gene3D" id="3.40.470.10">
    <property type="entry name" value="Uracil-DNA glycosylase-like domain"/>
    <property type="match status" value="2"/>
</dbReference>
<dbReference type="SUPFAM" id="SSF52141">
    <property type="entry name" value="Uracil-DNA glycosylase-like"/>
    <property type="match status" value="1"/>
</dbReference>
<dbReference type="InterPro" id="IPR002043">
    <property type="entry name" value="UDG_fam1"/>
</dbReference>
<dbReference type="EMBL" id="MLYV02000501">
    <property type="protein sequence ID" value="PSR88988.1"/>
    <property type="molecule type" value="Genomic_DNA"/>
</dbReference>
<name>A0A2R6PCC7_9APHY</name>
<evidence type="ECO:0000256" key="6">
    <source>
        <dbReference type="SAM" id="MobiDB-lite"/>
    </source>
</evidence>
<dbReference type="InterPro" id="IPR005122">
    <property type="entry name" value="Uracil-DNA_glycosylase-like"/>
</dbReference>
<keyword evidence="9" id="KW-1185">Reference proteome</keyword>
<evidence type="ECO:0000313" key="8">
    <source>
        <dbReference type="EMBL" id="PSR88988.1"/>
    </source>
</evidence>
<gene>
    <name evidence="8" type="ORF">PHLCEN_2v4950</name>
</gene>
<proteinExistence type="inferred from homology"/>
<dbReference type="GO" id="GO:0005739">
    <property type="term" value="C:mitochondrion"/>
    <property type="evidence" value="ECO:0007669"/>
    <property type="project" value="TreeGrafter"/>
</dbReference>
<keyword evidence="4" id="KW-0234">DNA repair</keyword>
<evidence type="ECO:0000256" key="3">
    <source>
        <dbReference type="ARBA" id="ARBA00022801"/>
    </source>
</evidence>
<evidence type="ECO:0000256" key="2">
    <source>
        <dbReference type="ARBA" id="ARBA00022763"/>
    </source>
</evidence>
<dbReference type="GO" id="GO:0004844">
    <property type="term" value="F:uracil DNA N-glycosylase activity"/>
    <property type="evidence" value="ECO:0007669"/>
    <property type="project" value="InterPro"/>
</dbReference>
<dbReference type="GO" id="GO:0005634">
    <property type="term" value="C:nucleus"/>
    <property type="evidence" value="ECO:0007669"/>
    <property type="project" value="TreeGrafter"/>
</dbReference>
<comment type="caution">
    <text evidence="8">The sequence shown here is derived from an EMBL/GenBank/DDBJ whole genome shotgun (WGS) entry which is preliminary data.</text>
</comment>
<protein>
    <recommendedName>
        <fullName evidence="7">Uracil-DNA glycosylase-like domain-containing protein</fullName>
    </recommendedName>
</protein>
<dbReference type="InterPro" id="IPR018085">
    <property type="entry name" value="Ura-DNA_Glyclase_AS"/>
</dbReference>
<dbReference type="Proteomes" id="UP000186601">
    <property type="component" value="Unassembled WGS sequence"/>
</dbReference>
<keyword evidence="3" id="KW-0378">Hydrolase</keyword>
<feature type="region of interest" description="Disordered" evidence="6">
    <location>
        <begin position="66"/>
        <end position="97"/>
    </location>
</feature>
<dbReference type="InterPro" id="IPR036895">
    <property type="entry name" value="Uracil-DNA_glycosylase-like_sf"/>
</dbReference>
<sequence length="357" mass="38670">MSDSTTTDNIVYLEDLVAPSSSSPRVKESNEVATVVKKGTVVTAPGKNQSTTSTSLKRQRTLADMFSGSSATKSAQPGAKKIKLDHAAGSPSSGLSGSKSLNSIPFSLSGFVSSLSDEEKQLLALECETIGKSWQVLSSLARLRTRVRGADRAFRLKVLNDEIRKPYFIKLKRFLWDQGVKGPDDSAKSLKIYPARELCHQRRIVATLTELYTARNIYSWSNLTPLGRVKVVIIGQDPYHGPNQAHGMRGYDSASPFPKANLTTWAENGVLLLNTCLTVKAAEAGSHSGKGWEEFTDKVVDVVDRYGGANLAANGSDLGGRGRGIVFLAWGAWAMKRVAKLDKKKHLILTSAVSDVD</sequence>
<feature type="domain" description="Uracil-DNA glycosylase-like" evidence="7">
    <location>
        <begin position="222"/>
        <end position="334"/>
    </location>
</feature>